<name>A0ABV5M4S2_9ACTN</name>
<dbReference type="EMBL" id="JBHMCA010000023">
    <property type="protein sequence ID" value="MFB9443836.1"/>
    <property type="molecule type" value="Genomic_DNA"/>
</dbReference>
<evidence type="ECO:0008006" key="3">
    <source>
        <dbReference type="Google" id="ProtNLM"/>
    </source>
</evidence>
<gene>
    <name evidence="1" type="ORF">ACFFTR_12155</name>
</gene>
<organism evidence="1 2">
    <name type="scientific">Dactylosporangium vinaceum</name>
    <dbReference type="NCBI Taxonomy" id="53362"/>
    <lineage>
        <taxon>Bacteria</taxon>
        <taxon>Bacillati</taxon>
        <taxon>Actinomycetota</taxon>
        <taxon>Actinomycetes</taxon>
        <taxon>Micromonosporales</taxon>
        <taxon>Micromonosporaceae</taxon>
        <taxon>Dactylosporangium</taxon>
    </lineage>
</organism>
<sequence length="75" mass="8340">MFAQQRRRLRSAEAAQAEIRAALRESTRLMGSRSRFTEIAAVTTESLARTLSTMQIHQQDPVAALLGNLAGLRTR</sequence>
<comment type="caution">
    <text evidence="1">The sequence shown here is derived from an EMBL/GenBank/DDBJ whole genome shotgun (WGS) entry which is preliminary data.</text>
</comment>
<dbReference type="Proteomes" id="UP001589608">
    <property type="component" value="Unassembled WGS sequence"/>
</dbReference>
<keyword evidence="2" id="KW-1185">Reference proteome</keyword>
<dbReference type="RefSeq" id="WP_380028068.1">
    <property type="nucleotide sequence ID" value="NZ_JBHMCA010000023.1"/>
</dbReference>
<protein>
    <recommendedName>
        <fullName evidence="3">ANTAR domain-containing protein</fullName>
    </recommendedName>
</protein>
<reference evidence="1 2" key="1">
    <citation type="submission" date="2024-09" db="EMBL/GenBank/DDBJ databases">
        <authorList>
            <person name="Sun Q."/>
            <person name="Mori K."/>
        </authorList>
    </citation>
    <scope>NUCLEOTIDE SEQUENCE [LARGE SCALE GENOMIC DNA]</scope>
    <source>
        <strain evidence="1 2">JCM 3307</strain>
    </source>
</reference>
<proteinExistence type="predicted"/>
<evidence type="ECO:0000313" key="2">
    <source>
        <dbReference type="Proteomes" id="UP001589608"/>
    </source>
</evidence>
<accession>A0ABV5M4S2</accession>
<evidence type="ECO:0000313" key="1">
    <source>
        <dbReference type="EMBL" id="MFB9443836.1"/>
    </source>
</evidence>